<keyword evidence="3" id="KW-1185">Reference proteome</keyword>
<feature type="transmembrane region" description="Helical" evidence="1">
    <location>
        <begin position="202"/>
        <end position="222"/>
    </location>
</feature>
<name>A0A9W8I992_9FUNG</name>
<keyword evidence="1" id="KW-1133">Transmembrane helix</keyword>
<keyword evidence="1" id="KW-0472">Membrane</keyword>
<keyword evidence="1" id="KW-0812">Transmembrane</keyword>
<sequence length="271" mass="29955">MPDILLSQVCKAATERTGMAPQEPSVMSEADHDSYRSEVACHSDNFMNAGDPKTLVGNGSVASSGLKPRPPIPPISPDIRLDNSSKSRALMDEELSMQYADAELYSHIRNYGKPPVGNKTRMFILFMRIFHSLSSIMLASCFGAMEAYMLSSKFELVAIPLTVSRIILIATLLVLVLCDWAVPKRVHRYFPMYNYQHSHKALGLSQLAVSFFALSDPALVSMDANRQESTFARVLFPLVILASSFVAFVGTAYFIIGIFGGVKLRTKMFVN</sequence>
<dbReference type="EMBL" id="JANBUW010001081">
    <property type="protein sequence ID" value="KAJ2844438.1"/>
    <property type="molecule type" value="Genomic_DNA"/>
</dbReference>
<proteinExistence type="predicted"/>
<accession>A0A9W8I992</accession>
<feature type="transmembrane region" description="Helical" evidence="1">
    <location>
        <begin position="157"/>
        <end position="182"/>
    </location>
</feature>
<gene>
    <name evidence="2" type="ORF">IWW36_005190</name>
</gene>
<protein>
    <submittedName>
        <fullName evidence="2">Uncharacterized protein</fullName>
    </submittedName>
</protein>
<evidence type="ECO:0000313" key="3">
    <source>
        <dbReference type="Proteomes" id="UP001139887"/>
    </source>
</evidence>
<evidence type="ECO:0000313" key="2">
    <source>
        <dbReference type="EMBL" id="KAJ2844438.1"/>
    </source>
</evidence>
<comment type="caution">
    <text evidence="2">The sequence shown here is derived from an EMBL/GenBank/DDBJ whole genome shotgun (WGS) entry which is preliminary data.</text>
</comment>
<dbReference type="Proteomes" id="UP001139887">
    <property type="component" value="Unassembled WGS sequence"/>
</dbReference>
<dbReference type="OrthoDB" id="5594530at2759"/>
<dbReference type="AlphaFoldDB" id="A0A9W8I992"/>
<evidence type="ECO:0000256" key="1">
    <source>
        <dbReference type="SAM" id="Phobius"/>
    </source>
</evidence>
<feature type="transmembrane region" description="Helical" evidence="1">
    <location>
        <begin position="234"/>
        <end position="259"/>
    </location>
</feature>
<reference evidence="2" key="1">
    <citation type="submission" date="2022-07" db="EMBL/GenBank/DDBJ databases">
        <title>Phylogenomic reconstructions and comparative analyses of Kickxellomycotina fungi.</title>
        <authorList>
            <person name="Reynolds N.K."/>
            <person name="Stajich J.E."/>
            <person name="Barry K."/>
            <person name="Grigoriev I.V."/>
            <person name="Crous P."/>
            <person name="Smith M.E."/>
        </authorList>
    </citation>
    <scope>NUCLEOTIDE SEQUENCE</scope>
    <source>
        <strain evidence="2">NRRL 1566</strain>
    </source>
</reference>
<feature type="transmembrane region" description="Helical" evidence="1">
    <location>
        <begin position="123"/>
        <end position="145"/>
    </location>
</feature>
<organism evidence="2 3">
    <name type="scientific">Coemansia brasiliensis</name>
    <dbReference type="NCBI Taxonomy" id="2650707"/>
    <lineage>
        <taxon>Eukaryota</taxon>
        <taxon>Fungi</taxon>
        <taxon>Fungi incertae sedis</taxon>
        <taxon>Zoopagomycota</taxon>
        <taxon>Kickxellomycotina</taxon>
        <taxon>Kickxellomycetes</taxon>
        <taxon>Kickxellales</taxon>
        <taxon>Kickxellaceae</taxon>
        <taxon>Coemansia</taxon>
    </lineage>
</organism>